<dbReference type="InterPro" id="IPR023577">
    <property type="entry name" value="CYTH_domain"/>
</dbReference>
<dbReference type="PANTHER" id="PTHR39569:SF1">
    <property type="entry name" value="INORGANIC TRIPHOSPHATASE"/>
    <property type="match status" value="1"/>
</dbReference>
<dbReference type="GO" id="GO:0050355">
    <property type="term" value="F:inorganic triphosphate phosphatase activity"/>
    <property type="evidence" value="ECO:0007669"/>
    <property type="project" value="InterPro"/>
</dbReference>
<feature type="domain" description="CHAD" evidence="2">
    <location>
        <begin position="220"/>
        <end position="486"/>
    </location>
</feature>
<organism evidence="3 4">
    <name type="scientific">Enterovibrio norvegicus FF-454</name>
    <dbReference type="NCBI Taxonomy" id="1185651"/>
    <lineage>
        <taxon>Bacteria</taxon>
        <taxon>Pseudomonadati</taxon>
        <taxon>Pseudomonadota</taxon>
        <taxon>Gammaproteobacteria</taxon>
        <taxon>Vibrionales</taxon>
        <taxon>Vibrionaceae</taxon>
        <taxon>Enterovibrio</taxon>
    </lineage>
</organism>
<feature type="domain" description="CYTH" evidence="1">
    <location>
        <begin position="2"/>
        <end position="204"/>
    </location>
</feature>
<proteinExistence type="predicted"/>
<dbReference type="EMBL" id="AJWN02000065">
    <property type="protein sequence ID" value="OEE60418.1"/>
    <property type="molecule type" value="Genomic_DNA"/>
</dbReference>
<sequence>METEIELKFFVSPDFSRQIRDKITDLKVLQQRQRNLGNIYYDTPDFLLRKHDIGLRVRRYDDVFVQTLKTAGRVVAGLHQRPEYNAELESPVPDLSLISADAWPDGLDVDALSANLFPLFSTDFERQQWLLAMPDSSQVELAFDSGEVTTKDGGYDPICEVEIELKSGQTDALFVLARELAENGGLRLGNLSKAARGYRLATGYQGDVVKSLSIVDVKSTESTEQAFVTALEHALEHWHYHEQIYVERPEQDAIFEMCSAVALIRQVLVLYGGLIPRRASALLRQELQWLEGELDWINEARAIERLVDDKGYFLRKLNVQKPLLSKLGECYDALPERAEVLELLHSSRYCNLLLDLSRWILTRGWQPFLDDKAREKLEEPIRSFANRSLAVSSDELLSVFSLENELDRFGYLDQQPRLTRNLLSGCCVAALYDAEDRETFRLPWLDLLQGIDDILLLEPVRKLAEDEDFSEDDKAQIEKWLRRKEESLLHAMMQSRQIGLALDPYWDQ</sequence>
<dbReference type="InterPro" id="IPR038186">
    <property type="entry name" value="CHAD_dom_sf"/>
</dbReference>
<dbReference type="PROSITE" id="PS51707">
    <property type="entry name" value="CYTH"/>
    <property type="match status" value="1"/>
</dbReference>
<reference evidence="3 4" key="1">
    <citation type="journal article" date="2012" name="Science">
        <title>Ecological populations of bacteria act as socially cohesive units of antibiotic production and resistance.</title>
        <authorList>
            <person name="Cordero O.X."/>
            <person name="Wildschutte H."/>
            <person name="Kirkup B."/>
            <person name="Proehl S."/>
            <person name="Ngo L."/>
            <person name="Hussain F."/>
            <person name="Le Roux F."/>
            <person name="Mincer T."/>
            <person name="Polz M.F."/>
        </authorList>
    </citation>
    <scope>NUCLEOTIDE SEQUENCE [LARGE SCALE GENOMIC DNA]</scope>
    <source>
        <strain evidence="3 4">FF-454</strain>
    </source>
</reference>
<dbReference type="SMART" id="SM00880">
    <property type="entry name" value="CHAD"/>
    <property type="match status" value="1"/>
</dbReference>
<dbReference type="Gene3D" id="2.40.320.10">
    <property type="entry name" value="Hypothetical Protein Pfu-838710-001"/>
    <property type="match status" value="1"/>
</dbReference>
<dbReference type="AlphaFoldDB" id="A0A1E5C4F0"/>
<dbReference type="Gene3D" id="1.40.20.10">
    <property type="entry name" value="CHAD domain"/>
    <property type="match status" value="1"/>
</dbReference>
<evidence type="ECO:0000313" key="4">
    <source>
        <dbReference type="Proteomes" id="UP000095039"/>
    </source>
</evidence>
<dbReference type="InterPro" id="IPR039013">
    <property type="entry name" value="YgiF"/>
</dbReference>
<keyword evidence="4" id="KW-1185">Reference proteome</keyword>
<dbReference type="InterPro" id="IPR007899">
    <property type="entry name" value="CHAD_dom"/>
</dbReference>
<accession>A0A1E5C4F0</accession>
<dbReference type="SMART" id="SM01118">
    <property type="entry name" value="CYTH"/>
    <property type="match status" value="1"/>
</dbReference>
<gene>
    <name evidence="3" type="ORF">A1OK_10730</name>
</gene>
<dbReference type="PROSITE" id="PS51708">
    <property type="entry name" value="CHAD"/>
    <property type="match status" value="1"/>
</dbReference>
<dbReference type="CDD" id="cd07756">
    <property type="entry name" value="CYTH-like_Pase_CHAD"/>
    <property type="match status" value="1"/>
</dbReference>
<dbReference type="Pfam" id="PF05235">
    <property type="entry name" value="CHAD"/>
    <property type="match status" value="1"/>
</dbReference>
<dbReference type="Pfam" id="PF01928">
    <property type="entry name" value="CYTH"/>
    <property type="match status" value="1"/>
</dbReference>
<dbReference type="InterPro" id="IPR033469">
    <property type="entry name" value="CYTH-like_dom_sf"/>
</dbReference>
<dbReference type="RefSeq" id="WP_016958963.1">
    <property type="nucleotide sequence ID" value="NZ_AJWN02000065.1"/>
</dbReference>
<dbReference type="PANTHER" id="PTHR39569">
    <property type="entry name" value="INORGANIC TRIPHOSPHATASE"/>
    <property type="match status" value="1"/>
</dbReference>
<evidence type="ECO:0000259" key="2">
    <source>
        <dbReference type="PROSITE" id="PS51708"/>
    </source>
</evidence>
<dbReference type="SUPFAM" id="SSF55154">
    <property type="entry name" value="CYTH-like phosphatases"/>
    <property type="match status" value="1"/>
</dbReference>
<evidence type="ECO:0000259" key="1">
    <source>
        <dbReference type="PROSITE" id="PS51707"/>
    </source>
</evidence>
<comment type="caution">
    <text evidence="3">The sequence shown here is derived from an EMBL/GenBank/DDBJ whole genome shotgun (WGS) entry which is preliminary data.</text>
</comment>
<name>A0A1E5C4F0_9GAMM</name>
<protein>
    <submittedName>
        <fullName evidence="3">Adenylate cyclase</fullName>
    </submittedName>
</protein>
<dbReference type="Proteomes" id="UP000095039">
    <property type="component" value="Unassembled WGS sequence"/>
</dbReference>
<dbReference type="GO" id="GO:0046872">
    <property type="term" value="F:metal ion binding"/>
    <property type="evidence" value="ECO:0007669"/>
    <property type="project" value="TreeGrafter"/>
</dbReference>
<evidence type="ECO:0000313" key="3">
    <source>
        <dbReference type="EMBL" id="OEE60418.1"/>
    </source>
</evidence>